<dbReference type="GO" id="GO:0003677">
    <property type="term" value="F:DNA binding"/>
    <property type="evidence" value="ECO:0007669"/>
    <property type="project" value="InterPro"/>
</dbReference>
<dbReference type="Gene3D" id="1.10.8.140">
    <property type="entry name" value="PDCD5-like"/>
    <property type="match status" value="1"/>
</dbReference>
<reference evidence="2 3" key="1">
    <citation type="journal article" date="2023" name="bioRxiv">
        <title>Conserved and derived expression patterns and positive selection on dental genes reveal complex evolutionary context of ever-growing rodent molars.</title>
        <authorList>
            <person name="Calamari Z.T."/>
            <person name="Song A."/>
            <person name="Cohen E."/>
            <person name="Akter M."/>
            <person name="Roy R.D."/>
            <person name="Hallikas O."/>
            <person name="Christensen M.M."/>
            <person name="Li P."/>
            <person name="Marangoni P."/>
            <person name="Jernvall J."/>
            <person name="Klein O.D."/>
        </authorList>
    </citation>
    <scope>NUCLEOTIDE SEQUENCE [LARGE SCALE GENOMIC DNA]</scope>
    <source>
        <strain evidence="2">V071</strain>
    </source>
</reference>
<gene>
    <name evidence="2" type="ORF">U0070_012578</name>
</gene>
<sequence>MTGDCAMWDSRAVENEVLEALRKLRLAELQAKHGNPGDAARARFSNLALVKPEKTKAIENYLMARHGQLNGKVSVRTRFSGNT</sequence>
<organism evidence="2 3">
    <name type="scientific">Myodes glareolus</name>
    <name type="common">Bank vole</name>
    <name type="synonym">Clethrionomys glareolus</name>
    <dbReference type="NCBI Taxonomy" id="447135"/>
    <lineage>
        <taxon>Eukaryota</taxon>
        <taxon>Metazoa</taxon>
        <taxon>Chordata</taxon>
        <taxon>Craniata</taxon>
        <taxon>Vertebrata</taxon>
        <taxon>Euteleostomi</taxon>
        <taxon>Mammalia</taxon>
        <taxon>Eutheria</taxon>
        <taxon>Euarchontoglires</taxon>
        <taxon>Glires</taxon>
        <taxon>Rodentia</taxon>
        <taxon>Myomorpha</taxon>
        <taxon>Muroidea</taxon>
        <taxon>Cricetidae</taxon>
        <taxon>Arvicolinae</taxon>
        <taxon>Myodes</taxon>
    </lineage>
</organism>
<dbReference type="GO" id="GO:0005829">
    <property type="term" value="C:cytosol"/>
    <property type="evidence" value="ECO:0007669"/>
    <property type="project" value="TreeGrafter"/>
</dbReference>
<evidence type="ECO:0000313" key="3">
    <source>
        <dbReference type="Proteomes" id="UP001488838"/>
    </source>
</evidence>
<protein>
    <submittedName>
        <fullName evidence="2">Uncharacterized protein</fullName>
    </submittedName>
</protein>
<dbReference type="AlphaFoldDB" id="A0AAW0HBI4"/>
<keyword evidence="3" id="KW-1185">Reference proteome</keyword>
<evidence type="ECO:0000256" key="1">
    <source>
        <dbReference type="ARBA" id="ARBA00010490"/>
    </source>
</evidence>
<proteinExistence type="inferred from homology"/>
<dbReference type="SUPFAM" id="SSF46950">
    <property type="entry name" value="Double-stranded DNA-binding domain"/>
    <property type="match status" value="1"/>
</dbReference>
<comment type="caution">
    <text evidence="2">The sequence shown here is derived from an EMBL/GenBank/DDBJ whole genome shotgun (WGS) entry which is preliminary data.</text>
</comment>
<accession>A0AAW0HBI4</accession>
<dbReference type="PANTHER" id="PTHR10840">
    <property type="entry name" value="PROGRAMMED CELL DEATH PROTEIN 5"/>
    <property type="match status" value="1"/>
</dbReference>
<dbReference type="PANTHER" id="PTHR10840:SF0">
    <property type="entry name" value="PROGRAMMED CELL DEATH PROTEIN 5"/>
    <property type="match status" value="1"/>
</dbReference>
<dbReference type="InterPro" id="IPR002836">
    <property type="entry name" value="PDCD5-like"/>
</dbReference>
<dbReference type="GO" id="GO:0005634">
    <property type="term" value="C:nucleus"/>
    <property type="evidence" value="ECO:0007669"/>
    <property type="project" value="TreeGrafter"/>
</dbReference>
<evidence type="ECO:0000313" key="2">
    <source>
        <dbReference type="EMBL" id="KAK7800154.1"/>
    </source>
</evidence>
<dbReference type="Proteomes" id="UP001488838">
    <property type="component" value="Unassembled WGS sequence"/>
</dbReference>
<dbReference type="InterPro" id="IPR036883">
    <property type="entry name" value="PDCD5-like_sf"/>
</dbReference>
<dbReference type="Pfam" id="PF01984">
    <property type="entry name" value="dsDNA_bind"/>
    <property type="match status" value="1"/>
</dbReference>
<name>A0AAW0HBI4_MYOGA</name>
<dbReference type="EMBL" id="JBBHLL010000570">
    <property type="protein sequence ID" value="KAK7800154.1"/>
    <property type="molecule type" value="Genomic_DNA"/>
</dbReference>
<comment type="similarity">
    <text evidence="1">Belongs to the PDCD5 family.</text>
</comment>